<dbReference type="KEGG" id="mhu:Mhun_0775"/>
<evidence type="ECO:0000256" key="11">
    <source>
        <dbReference type="ARBA" id="ARBA00023303"/>
    </source>
</evidence>
<dbReference type="GO" id="GO:0005267">
    <property type="term" value="F:potassium channel activity"/>
    <property type="evidence" value="ECO:0007669"/>
    <property type="project" value="UniProtKB-KW"/>
</dbReference>
<comment type="subcellular location">
    <subcellularLocation>
        <location evidence="1">Membrane</location>
        <topology evidence="1">Multi-pass membrane protein</topology>
    </subcellularLocation>
</comment>
<dbReference type="STRING" id="323259.Mhun_0775"/>
<dbReference type="EMBL" id="CP000254">
    <property type="protein sequence ID" value="ABD40527.1"/>
    <property type="molecule type" value="Genomic_DNA"/>
</dbReference>
<organism evidence="14 15">
    <name type="scientific">Methanospirillum hungatei JF-1 (strain ATCC 27890 / DSM 864 / NBRC 100397 / JF-1)</name>
    <dbReference type="NCBI Taxonomy" id="323259"/>
    <lineage>
        <taxon>Archaea</taxon>
        <taxon>Methanobacteriati</taxon>
        <taxon>Methanobacteriota</taxon>
        <taxon>Stenosarchaea group</taxon>
        <taxon>Methanomicrobia</taxon>
        <taxon>Methanomicrobiales</taxon>
        <taxon>Methanospirillaceae</taxon>
        <taxon>Methanospirillum</taxon>
    </lineage>
</organism>
<keyword evidence="11" id="KW-0407">Ion channel</keyword>
<sequence length="211" mass="23838">MKKPVLSCKGPVPQDMLEILMNGIFAFAMTLIVKNNIPLPSGNVSEDIYFFIEFFFSIFFDGFSFIFTFILLAIFYILAFEIMRHCVSVDRICVYLIFGFLLTIIFIPLSSLLWSISDAPIPYGILFHANILISGLTLLCLWVHIFNSPGILFKGTSQGYIKNLSFRIGIFPLTALIGILIDGNEISFGIIPIIILYLIPIVICVRNSRDF</sequence>
<feature type="transmembrane region" description="Helical" evidence="13">
    <location>
        <begin position="92"/>
        <end position="115"/>
    </location>
</feature>
<dbReference type="Pfam" id="PF06736">
    <property type="entry name" value="TMEM175"/>
    <property type="match status" value="1"/>
</dbReference>
<keyword evidence="15" id="KW-1185">Reference proteome</keyword>
<keyword evidence="7" id="KW-0630">Potassium</keyword>
<evidence type="ECO:0000256" key="4">
    <source>
        <dbReference type="ARBA" id="ARBA00022538"/>
    </source>
</evidence>
<dbReference type="HOGENOM" id="CLU_090238_3_2_2"/>
<evidence type="ECO:0000256" key="5">
    <source>
        <dbReference type="ARBA" id="ARBA00022692"/>
    </source>
</evidence>
<evidence type="ECO:0000256" key="9">
    <source>
        <dbReference type="ARBA" id="ARBA00023065"/>
    </source>
</evidence>
<evidence type="ECO:0000256" key="6">
    <source>
        <dbReference type="ARBA" id="ARBA00022826"/>
    </source>
</evidence>
<evidence type="ECO:0000256" key="2">
    <source>
        <dbReference type="ARBA" id="ARBA00006920"/>
    </source>
</evidence>
<keyword evidence="4" id="KW-0633">Potassium transport</keyword>
<dbReference type="AlphaFoldDB" id="Q2FQS9"/>
<evidence type="ECO:0000256" key="3">
    <source>
        <dbReference type="ARBA" id="ARBA00022448"/>
    </source>
</evidence>
<protein>
    <recommendedName>
        <fullName evidence="16">DUF1211 domain-containing protein</fullName>
    </recommendedName>
</protein>
<dbReference type="GO" id="GO:0015252">
    <property type="term" value="F:proton channel activity"/>
    <property type="evidence" value="ECO:0007669"/>
    <property type="project" value="InterPro"/>
</dbReference>
<dbReference type="EnsemblBacteria" id="ABD40527">
    <property type="protein sequence ID" value="ABD40527"/>
    <property type="gene ID" value="Mhun_0775"/>
</dbReference>
<feature type="transmembrane region" description="Helical" evidence="13">
    <location>
        <begin position="49"/>
        <end position="80"/>
    </location>
</feature>
<dbReference type="InParanoid" id="Q2FQS9"/>
<keyword evidence="3" id="KW-0813">Transport</keyword>
<feature type="transmembrane region" description="Helical" evidence="13">
    <location>
        <begin position="187"/>
        <end position="205"/>
    </location>
</feature>
<dbReference type="RefSeq" id="WP_011447806.1">
    <property type="nucleotide sequence ID" value="NC_007796.1"/>
</dbReference>
<comment type="catalytic activity">
    <reaction evidence="12">
        <text>K(+)(in) = K(+)(out)</text>
        <dbReference type="Rhea" id="RHEA:29463"/>
        <dbReference type="ChEBI" id="CHEBI:29103"/>
    </reaction>
</comment>
<keyword evidence="8 13" id="KW-1133">Transmembrane helix</keyword>
<dbReference type="GeneID" id="95969663"/>
<gene>
    <name evidence="14" type="ordered locus">Mhun_0775</name>
</gene>
<evidence type="ECO:0000256" key="10">
    <source>
        <dbReference type="ARBA" id="ARBA00023136"/>
    </source>
</evidence>
<keyword evidence="5 13" id="KW-0812">Transmembrane</keyword>
<evidence type="ECO:0000256" key="1">
    <source>
        <dbReference type="ARBA" id="ARBA00004141"/>
    </source>
</evidence>
<proteinExistence type="inferred from homology"/>
<dbReference type="GO" id="GO:0016020">
    <property type="term" value="C:membrane"/>
    <property type="evidence" value="ECO:0007669"/>
    <property type="project" value="UniProtKB-SubCell"/>
</dbReference>
<evidence type="ECO:0008006" key="16">
    <source>
        <dbReference type="Google" id="ProtNLM"/>
    </source>
</evidence>
<evidence type="ECO:0000256" key="13">
    <source>
        <dbReference type="SAM" id="Phobius"/>
    </source>
</evidence>
<evidence type="ECO:0000256" key="8">
    <source>
        <dbReference type="ARBA" id="ARBA00022989"/>
    </source>
</evidence>
<evidence type="ECO:0000313" key="14">
    <source>
        <dbReference type="EMBL" id="ABD40527.1"/>
    </source>
</evidence>
<keyword evidence="10 13" id="KW-0472">Membrane</keyword>
<evidence type="ECO:0000256" key="12">
    <source>
        <dbReference type="ARBA" id="ARBA00034430"/>
    </source>
</evidence>
<feature type="transmembrane region" description="Helical" evidence="13">
    <location>
        <begin position="164"/>
        <end position="181"/>
    </location>
</feature>
<dbReference type="Proteomes" id="UP000001941">
    <property type="component" value="Chromosome"/>
</dbReference>
<keyword evidence="6" id="KW-0631">Potassium channel</keyword>
<reference evidence="15" key="1">
    <citation type="journal article" date="2016" name="Stand. Genomic Sci.">
        <title>Complete genome sequence of Methanospirillum hungatei type strain JF1.</title>
        <authorList>
            <person name="Gunsalus R.P."/>
            <person name="Cook L.E."/>
            <person name="Crable B."/>
            <person name="Rohlin L."/>
            <person name="McDonald E."/>
            <person name="Mouttaki H."/>
            <person name="Sieber J.R."/>
            <person name="Poweleit N."/>
            <person name="Zhou H."/>
            <person name="Lapidus A.L."/>
            <person name="Daligault H.E."/>
            <person name="Land M."/>
            <person name="Gilna P."/>
            <person name="Ivanova N."/>
            <person name="Kyrpides N."/>
            <person name="Culley D.E."/>
            <person name="McInerney M.J."/>
        </authorList>
    </citation>
    <scope>NUCLEOTIDE SEQUENCE [LARGE SCALE GENOMIC DNA]</scope>
    <source>
        <strain evidence="15">ATCC 27890 / DSM 864 / NBRC 100397 / JF-1</strain>
    </source>
</reference>
<dbReference type="InterPro" id="IPR010617">
    <property type="entry name" value="TMEM175-like"/>
</dbReference>
<evidence type="ECO:0000313" key="15">
    <source>
        <dbReference type="Proteomes" id="UP000001941"/>
    </source>
</evidence>
<name>Q2FQS9_METHJ</name>
<dbReference type="eggNOG" id="arCOG04887">
    <property type="taxonomic scope" value="Archaea"/>
</dbReference>
<feature type="transmembrane region" description="Helical" evidence="13">
    <location>
        <begin position="121"/>
        <end position="143"/>
    </location>
</feature>
<keyword evidence="9" id="KW-0406">Ion transport</keyword>
<comment type="similarity">
    <text evidence="2">Belongs to the TMEM175 family.</text>
</comment>
<evidence type="ECO:0000256" key="7">
    <source>
        <dbReference type="ARBA" id="ARBA00022958"/>
    </source>
</evidence>
<accession>Q2FQS9</accession>